<dbReference type="Proteomes" id="UP000198688">
    <property type="component" value="Chromosome I"/>
</dbReference>
<name>A0A1H1ZCU2_9ACTN</name>
<protein>
    <recommendedName>
        <fullName evidence="3">Tetratricopeptide repeat-containing protein</fullName>
    </recommendedName>
</protein>
<dbReference type="STRING" id="113562.SAMN04489716_3259"/>
<dbReference type="AlphaFoldDB" id="A0A1H1ZCU2"/>
<organism evidence="1 2">
    <name type="scientific">Actinoplanes derwentensis</name>
    <dbReference type="NCBI Taxonomy" id="113562"/>
    <lineage>
        <taxon>Bacteria</taxon>
        <taxon>Bacillati</taxon>
        <taxon>Actinomycetota</taxon>
        <taxon>Actinomycetes</taxon>
        <taxon>Micromonosporales</taxon>
        <taxon>Micromonosporaceae</taxon>
        <taxon>Actinoplanes</taxon>
    </lineage>
</organism>
<evidence type="ECO:0008006" key="3">
    <source>
        <dbReference type="Google" id="ProtNLM"/>
    </source>
</evidence>
<evidence type="ECO:0000313" key="1">
    <source>
        <dbReference type="EMBL" id="SDT31591.1"/>
    </source>
</evidence>
<gene>
    <name evidence="1" type="ORF">SAMN04489716_3259</name>
</gene>
<proteinExistence type="predicted"/>
<sequence>MTIVSTSDLAAALLPRFEEVPPHRLGIHPAITTDDSSDELPEYVNRDIDEGLRDHLSAGTDQGCFVILAGQSSAGKTRSLYEAVRVVAPNWPIIQPASTGEIIELSRGPRQRIIVWLDEIEQFFDTEPQLTREHVLRLLPSPAIVVATMWPTDFTTWKPSRHPADFRGNSRLLGLATKIVVPDELSPGEQANADKVAKTDSRIRLALEIKDAGLTQALAAGPDLLYRWQLAPAYARSVINFAADARRLGIRTPIPRDCFVEAVGGYLTPTQRVNRPSWWLDEALAFGEEEVRGGVSTLAPADEGGAGHRTGHVVADYVAQHIRRDKCPPQSAWNALIATAGNPDDLRRLALAANTRMRYCHEEHALRRLYDRHGEGVAELADLLFRSGRDQEAIMLLSQHVLDDPEDGSATALLEDITALAPRIGALRAASAVGDRRAARHLAELFADNGEADWLRTRANGGNKQSEKYLAELLADRGAVAELRERADLGKKPAACALAELLAAHAQEAQLRKRANAGDRAAHRQLKKLLASGAATDGTAIQAQVSDLRRRIADGDEDAGRQLTTLLFELRNEDELRREVDAGTFQAAERLVALLNARENDPVGVDRLRAHGLTADGSPYQPWET</sequence>
<accession>A0A1H1ZCU2</accession>
<evidence type="ECO:0000313" key="2">
    <source>
        <dbReference type="Proteomes" id="UP000198688"/>
    </source>
</evidence>
<keyword evidence="2" id="KW-1185">Reference proteome</keyword>
<reference evidence="1 2" key="1">
    <citation type="submission" date="2016-10" db="EMBL/GenBank/DDBJ databases">
        <authorList>
            <person name="de Groot N.N."/>
        </authorList>
    </citation>
    <scope>NUCLEOTIDE SEQUENCE [LARGE SCALE GENOMIC DNA]</scope>
    <source>
        <strain evidence="1 2">DSM 43941</strain>
    </source>
</reference>
<dbReference type="EMBL" id="LT629758">
    <property type="protein sequence ID" value="SDT31591.1"/>
    <property type="molecule type" value="Genomic_DNA"/>
</dbReference>